<comment type="caution">
    <text evidence="1">The sequence shown here is derived from an EMBL/GenBank/DDBJ whole genome shotgun (WGS) entry which is preliminary data.</text>
</comment>
<organism evidence="1 2">
    <name type="scientific">Xylaria curta</name>
    <dbReference type="NCBI Taxonomy" id="42375"/>
    <lineage>
        <taxon>Eukaryota</taxon>
        <taxon>Fungi</taxon>
        <taxon>Dikarya</taxon>
        <taxon>Ascomycota</taxon>
        <taxon>Pezizomycotina</taxon>
        <taxon>Sordariomycetes</taxon>
        <taxon>Xylariomycetidae</taxon>
        <taxon>Xylariales</taxon>
        <taxon>Xylariaceae</taxon>
        <taxon>Xylaria</taxon>
    </lineage>
</organism>
<dbReference type="EMBL" id="JAPDGR010001273">
    <property type="protein sequence ID" value="KAJ2984543.1"/>
    <property type="molecule type" value="Genomic_DNA"/>
</dbReference>
<accession>A0ACC1P141</accession>
<keyword evidence="2" id="KW-1185">Reference proteome</keyword>
<protein>
    <submittedName>
        <fullName evidence="1">Uncharacterized protein</fullName>
    </submittedName>
</protein>
<proteinExistence type="predicted"/>
<evidence type="ECO:0000313" key="2">
    <source>
        <dbReference type="Proteomes" id="UP001143856"/>
    </source>
</evidence>
<reference evidence="1" key="1">
    <citation type="submission" date="2022-10" db="EMBL/GenBank/DDBJ databases">
        <title>Genome Sequence of Xylaria curta.</title>
        <authorList>
            <person name="Buettner E."/>
        </authorList>
    </citation>
    <scope>NUCLEOTIDE SEQUENCE</scope>
    <source>
        <strain evidence="1">Babe10</strain>
    </source>
</reference>
<evidence type="ECO:0000313" key="1">
    <source>
        <dbReference type="EMBL" id="KAJ2984543.1"/>
    </source>
</evidence>
<name>A0ACC1P141_9PEZI</name>
<dbReference type="Proteomes" id="UP001143856">
    <property type="component" value="Unassembled WGS sequence"/>
</dbReference>
<gene>
    <name evidence="1" type="ORF">NUW58_g6004</name>
</gene>
<sequence>MNPVSLAKPTSYDGKDLAKFKPWWMKVESYIETYSESFPTDQHRINWVGSLLTEKAQLWHQQRVAQTKRMGLRDHWSGYASCLAARFHDPAEKHRNAKAMSALPYKGDTSQYLTELLDLNEVVQWSGTMFQNHIAKTLPDEITKLVYSRQGGLPETDDEFIDAIKEAGLIYETMRANPGINHHGGSSGNKLGKEGPTSTSEHSKSGQPRKDTRSKSGSNPSLKKDGDTKKTGGSKPDLKEKRWASNKVALVGIDQSDIDKFKKENKACWRCGRDNHQTLACFARKNIDGKDLPPAPEKTSSVNKRKSEEEPQPDSAKRAKVDALMTRPTPTTGYVIEEDSDSDF</sequence>